<sequence>MLPVWHAGPQSGCVPQPGRSAVCSLRCECEHHPVRPNEAQLSTQVPHLRRKPLHWLCGVCGKIQEGMEAHSTPAETWTTGTPQTRGTSTSREWRKKATEFQAKEDWTPQTEQCTGRAEVEAAYFQAGDFPPLVSPQQKAPPRTEPESMQATASSDEEQEPGSDL</sequence>
<protein>
    <submittedName>
        <fullName evidence="1">Uncharacterized protein</fullName>
    </submittedName>
</protein>
<reference evidence="1" key="1">
    <citation type="submission" date="2020-05" db="EMBL/GenBank/DDBJ databases">
        <title>Large-scale comparative analyses of tick genomes elucidate their genetic diversity and vector capacities.</title>
        <authorList>
            <person name="Jia N."/>
            <person name="Wang J."/>
            <person name="Shi W."/>
            <person name="Du L."/>
            <person name="Sun Y."/>
            <person name="Zhan W."/>
            <person name="Jiang J."/>
            <person name="Wang Q."/>
            <person name="Zhang B."/>
            <person name="Ji P."/>
            <person name="Sakyi L.B."/>
            <person name="Cui X."/>
            <person name="Yuan T."/>
            <person name="Jiang B."/>
            <person name="Yang W."/>
            <person name="Lam T.T.-Y."/>
            <person name="Chang Q."/>
            <person name="Ding S."/>
            <person name="Wang X."/>
            <person name="Zhu J."/>
            <person name="Ruan X."/>
            <person name="Zhao L."/>
            <person name="Wei J."/>
            <person name="Que T."/>
            <person name="Du C."/>
            <person name="Cheng J."/>
            <person name="Dai P."/>
            <person name="Han X."/>
            <person name="Huang E."/>
            <person name="Gao Y."/>
            <person name="Liu J."/>
            <person name="Shao H."/>
            <person name="Ye R."/>
            <person name="Li L."/>
            <person name="Wei W."/>
            <person name="Wang X."/>
            <person name="Wang C."/>
            <person name="Yang T."/>
            <person name="Huo Q."/>
            <person name="Li W."/>
            <person name="Guo W."/>
            <person name="Chen H."/>
            <person name="Zhou L."/>
            <person name="Ni X."/>
            <person name="Tian J."/>
            <person name="Zhou Y."/>
            <person name="Sheng Y."/>
            <person name="Liu T."/>
            <person name="Pan Y."/>
            <person name="Xia L."/>
            <person name="Li J."/>
            <person name="Zhao F."/>
            <person name="Cao W."/>
        </authorList>
    </citation>
    <scope>NUCLEOTIDE SEQUENCE</scope>
    <source>
        <strain evidence="1">Dsil-2018</strain>
    </source>
</reference>
<comment type="caution">
    <text evidence="1">The sequence shown here is derived from an EMBL/GenBank/DDBJ whole genome shotgun (WGS) entry which is preliminary data.</text>
</comment>
<organism evidence="1 2">
    <name type="scientific">Dermacentor silvarum</name>
    <name type="common">Tick</name>
    <dbReference type="NCBI Taxonomy" id="543639"/>
    <lineage>
        <taxon>Eukaryota</taxon>
        <taxon>Metazoa</taxon>
        <taxon>Ecdysozoa</taxon>
        <taxon>Arthropoda</taxon>
        <taxon>Chelicerata</taxon>
        <taxon>Arachnida</taxon>
        <taxon>Acari</taxon>
        <taxon>Parasitiformes</taxon>
        <taxon>Ixodida</taxon>
        <taxon>Ixodoidea</taxon>
        <taxon>Ixodidae</taxon>
        <taxon>Rhipicephalinae</taxon>
        <taxon>Dermacentor</taxon>
    </lineage>
</organism>
<accession>A0ACB8CG05</accession>
<gene>
    <name evidence="1" type="ORF">HPB49_016126</name>
</gene>
<name>A0ACB8CG05_DERSI</name>
<dbReference type="EMBL" id="CM023476">
    <property type="protein sequence ID" value="KAH7941693.1"/>
    <property type="molecule type" value="Genomic_DNA"/>
</dbReference>
<proteinExistence type="predicted"/>
<evidence type="ECO:0000313" key="1">
    <source>
        <dbReference type="EMBL" id="KAH7941693.1"/>
    </source>
</evidence>
<keyword evidence="2" id="KW-1185">Reference proteome</keyword>
<dbReference type="Proteomes" id="UP000821865">
    <property type="component" value="Chromosome 7"/>
</dbReference>
<evidence type="ECO:0000313" key="2">
    <source>
        <dbReference type="Proteomes" id="UP000821865"/>
    </source>
</evidence>